<evidence type="ECO:0000313" key="1">
    <source>
        <dbReference type="EMBL" id="TVT97446.1"/>
    </source>
</evidence>
<sequence>MLVHTVFSVVRYCPRMRVAALGCLCEPRFVLSDWDSSGTLPRLCSEDGRKRALDGHFLRFRSAVLITRCDNILQQLAKVGESKGKGGSESFR</sequence>
<dbReference type="AlphaFoldDB" id="A0A5J9SF73"/>
<gene>
    <name evidence="1" type="ORF">EJB05_57327</name>
</gene>
<dbReference type="EMBL" id="RWGY01001003">
    <property type="protein sequence ID" value="TVT97446.1"/>
    <property type="molecule type" value="Genomic_DNA"/>
</dbReference>
<proteinExistence type="predicted"/>
<feature type="non-terminal residue" evidence="1">
    <location>
        <position position="1"/>
    </location>
</feature>
<name>A0A5J9SF73_9POAL</name>
<accession>A0A5J9SF73</accession>
<keyword evidence="2" id="KW-1185">Reference proteome</keyword>
<evidence type="ECO:0000313" key="2">
    <source>
        <dbReference type="Proteomes" id="UP000324897"/>
    </source>
</evidence>
<dbReference type="Gramene" id="TVT97446">
    <property type="protein sequence ID" value="TVT97446"/>
    <property type="gene ID" value="EJB05_57327"/>
</dbReference>
<dbReference type="Proteomes" id="UP000324897">
    <property type="component" value="Unassembled WGS sequence"/>
</dbReference>
<comment type="caution">
    <text evidence="1">The sequence shown here is derived from an EMBL/GenBank/DDBJ whole genome shotgun (WGS) entry which is preliminary data.</text>
</comment>
<protein>
    <submittedName>
        <fullName evidence="1">Uncharacterized protein</fullName>
    </submittedName>
</protein>
<reference evidence="1 2" key="1">
    <citation type="journal article" date="2019" name="Sci. Rep.">
        <title>A high-quality genome of Eragrostis curvula grass provides insights into Poaceae evolution and supports new strategies to enhance forage quality.</title>
        <authorList>
            <person name="Carballo J."/>
            <person name="Santos B.A.C.M."/>
            <person name="Zappacosta D."/>
            <person name="Garbus I."/>
            <person name="Selva J.P."/>
            <person name="Gallo C.A."/>
            <person name="Diaz A."/>
            <person name="Albertini E."/>
            <person name="Caccamo M."/>
            <person name="Echenique V."/>
        </authorList>
    </citation>
    <scope>NUCLEOTIDE SEQUENCE [LARGE SCALE GENOMIC DNA]</scope>
    <source>
        <strain evidence="2">cv. Victoria</strain>
        <tissue evidence="1">Leaf</tissue>
    </source>
</reference>
<organism evidence="1 2">
    <name type="scientific">Eragrostis curvula</name>
    <name type="common">weeping love grass</name>
    <dbReference type="NCBI Taxonomy" id="38414"/>
    <lineage>
        <taxon>Eukaryota</taxon>
        <taxon>Viridiplantae</taxon>
        <taxon>Streptophyta</taxon>
        <taxon>Embryophyta</taxon>
        <taxon>Tracheophyta</taxon>
        <taxon>Spermatophyta</taxon>
        <taxon>Magnoliopsida</taxon>
        <taxon>Liliopsida</taxon>
        <taxon>Poales</taxon>
        <taxon>Poaceae</taxon>
        <taxon>PACMAD clade</taxon>
        <taxon>Chloridoideae</taxon>
        <taxon>Eragrostideae</taxon>
        <taxon>Eragrostidinae</taxon>
        <taxon>Eragrostis</taxon>
    </lineage>
</organism>